<organism evidence="2 3">
    <name type="scientific">Myxococcus llanfairpwllgwyngyllgogerychwyrndrobwllllantysiliogogogochensis</name>
    <dbReference type="NCBI Taxonomy" id="2590453"/>
    <lineage>
        <taxon>Bacteria</taxon>
        <taxon>Pseudomonadati</taxon>
        <taxon>Myxococcota</taxon>
        <taxon>Myxococcia</taxon>
        <taxon>Myxococcales</taxon>
        <taxon>Cystobacterineae</taxon>
        <taxon>Myxococcaceae</taxon>
        <taxon>Myxococcus</taxon>
    </lineage>
</organism>
<feature type="signal peptide" evidence="1">
    <location>
        <begin position="1"/>
        <end position="22"/>
    </location>
</feature>
<reference evidence="2 3" key="1">
    <citation type="submission" date="2019-06" db="EMBL/GenBank/DDBJ databases">
        <authorList>
            <person name="Livingstone P."/>
            <person name="Whitworth D."/>
        </authorList>
    </citation>
    <scope>NUCLEOTIDE SEQUENCE [LARGE SCALE GENOMIC DNA]</scope>
    <source>
        <strain evidence="2 3">AM401</strain>
    </source>
</reference>
<dbReference type="EMBL" id="VIFM01000012">
    <property type="protein sequence ID" value="TQF17127.1"/>
    <property type="molecule type" value="Genomic_DNA"/>
</dbReference>
<sequence>MHRSLAGVAVATAMSLSSAVLAEEPRASEPQGLNVSSAMPACFVDTPNWDYLSAYACSASGSAYSTVVSWGVLGIDQTGGRYTIQFLDSCYGHGYYQDTGYSCMTVINKYDTLTQRIRVYDNLTGQWSATLTATASYYGDD</sequence>
<proteinExistence type="predicted"/>
<dbReference type="OrthoDB" id="5516687at2"/>
<evidence type="ECO:0008006" key="4">
    <source>
        <dbReference type="Google" id="ProtNLM"/>
    </source>
</evidence>
<protein>
    <recommendedName>
        <fullName evidence="4">Secreted protein</fullName>
    </recommendedName>
</protein>
<dbReference type="Proteomes" id="UP000315369">
    <property type="component" value="Unassembled WGS sequence"/>
</dbReference>
<gene>
    <name evidence="2" type="ORF">FJV41_04890</name>
</gene>
<accession>A0A540X786</accession>
<evidence type="ECO:0000256" key="1">
    <source>
        <dbReference type="SAM" id="SignalP"/>
    </source>
</evidence>
<name>A0A540X786_9BACT</name>
<dbReference type="RefSeq" id="WP_141641221.1">
    <property type="nucleotide sequence ID" value="NZ_VIFM01000012.1"/>
</dbReference>
<evidence type="ECO:0000313" key="3">
    <source>
        <dbReference type="Proteomes" id="UP000315369"/>
    </source>
</evidence>
<evidence type="ECO:0000313" key="2">
    <source>
        <dbReference type="EMBL" id="TQF17127.1"/>
    </source>
</evidence>
<keyword evidence="1" id="KW-0732">Signal</keyword>
<feature type="chain" id="PRO_5021828314" description="Secreted protein" evidence="1">
    <location>
        <begin position="23"/>
        <end position="141"/>
    </location>
</feature>
<keyword evidence="3" id="KW-1185">Reference proteome</keyword>
<comment type="caution">
    <text evidence="2">The sequence shown here is derived from an EMBL/GenBank/DDBJ whole genome shotgun (WGS) entry which is preliminary data.</text>
</comment>
<dbReference type="AlphaFoldDB" id="A0A540X786"/>